<evidence type="ECO:0000256" key="3">
    <source>
        <dbReference type="ARBA" id="ARBA00022833"/>
    </source>
</evidence>
<keyword evidence="3" id="KW-0862">Zinc</keyword>
<dbReference type="FunFam" id="1.20.1270.60:FF:000060">
    <property type="entry name" value="Actin polymerization protein Bzz1"/>
    <property type="match status" value="1"/>
</dbReference>
<dbReference type="InterPro" id="IPR031160">
    <property type="entry name" value="F_BAR_dom"/>
</dbReference>
<evidence type="ECO:0000256" key="7">
    <source>
        <dbReference type="ARBA" id="ARBA00074946"/>
    </source>
</evidence>
<dbReference type="Pfam" id="PF00611">
    <property type="entry name" value="FCH"/>
    <property type="match status" value="1"/>
</dbReference>
<dbReference type="FunFam" id="3.30.60.20:FF:000040">
    <property type="entry name" value="Actin polymerization protein Bzz1"/>
    <property type="match status" value="1"/>
</dbReference>
<feature type="region of interest" description="Disordered" evidence="11">
    <location>
        <begin position="690"/>
        <end position="762"/>
    </location>
</feature>
<dbReference type="InterPro" id="IPR027267">
    <property type="entry name" value="AH/BAR_dom_sf"/>
</dbReference>
<evidence type="ECO:0000259" key="13">
    <source>
        <dbReference type="PROSITE" id="PS50081"/>
    </source>
</evidence>
<organism evidence="15 16">
    <name type="scientific">Claviceps pazoutovae</name>
    <dbReference type="NCBI Taxonomy" id="1649127"/>
    <lineage>
        <taxon>Eukaryota</taxon>
        <taxon>Fungi</taxon>
        <taxon>Dikarya</taxon>
        <taxon>Ascomycota</taxon>
        <taxon>Pezizomycotina</taxon>
        <taxon>Sordariomycetes</taxon>
        <taxon>Hypocreomycetidae</taxon>
        <taxon>Hypocreales</taxon>
        <taxon>Clavicipitaceae</taxon>
        <taxon>Claviceps</taxon>
    </lineage>
</organism>
<evidence type="ECO:0000256" key="5">
    <source>
        <dbReference type="ARBA" id="ARBA00054085"/>
    </source>
</evidence>
<dbReference type="Proteomes" id="UP000706124">
    <property type="component" value="Unassembled WGS sequence"/>
</dbReference>
<dbReference type="GO" id="GO:0030864">
    <property type="term" value="C:cortical actin cytoskeleton"/>
    <property type="evidence" value="ECO:0007669"/>
    <property type="project" value="UniProtKB-ARBA"/>
</dbReference>
<dbReference type="Pfam" id="PF00130">
    <property type="entry name" value="C1_1"/>
    <property type="match status" value="1"/>
</dbReference>
<evidence type="ECO:0000256" key="2">
    <source>
        <dbReference type="ARBA" id="ARBA00022723"/>
    </source>
</evidence>
<dbReference type="FunFam" id="2.30.30.40:FF:000296">
    <property type="entry name" value="Actin polymerization protein Bzz1"/>
    <property type="match status" value="1"/>
</dbReference>
<dbReference type="OrthoDB" id="8783038at2759"/>
<dbReference type="FunFam" id="2.30.30.40:FF:000161">
    <property type="entry name" value="Actin polymerization protein Bzz1"/>
    <property type="match status" value="1"/>
</dbReference>
<dbReference type="Gene3D" id="2.30.30.40">
    <property type="entry name" value="SH3 Domains"/>
    <property type="match status" value="2"/>
</dbReference>
<evidence type="ECO:0000256" key="9">
    <source>
        <dbReference type="PROSITE-ProRule" id="PRU01077"/>
    </source>
</evidence>
<evidence type="ECO:0000256" key="11">
    <source>
        <dbReference type="SAM" id="MobiDB-lite"/>
    </source>
</evidence>
<dbReference type="PROSITE" id="PS51741">
    <property type="entry name" value="F_BAR"/>
    <property type="match status" value="1"/>
</dbReference>
<evidence type="ECO:0000256" key="8">
    <source>
        <dbReference type="PROSITE-ProRule" id="PRU00192"/>
    </source>
</evidence>
<dbReference type="AlphaFoldDB" id="A0A9P7MDK6"/>
<dbReference type="Pfam" id="PF00018">
    <property type="entry name" value="SH3_1"/>
    <property type="match status" value="1"/>
</dbReference>
<dbReference type="InterPro" id="IPR036028">
    <property type="entry name" value="SH3-like_dom_sf"/>
</dbReference>
<dbReference type="CDD" id="cd20824">
    <property type="entry name" value="C1_SpBZZ1-like"/>
    <property type="match status" value="1"/>
</dbReference>
<keyword evidence="16" id="KW-1185">Reference proteome</keyword>
<dbReference type="PANTHER" id="PTHR15735">
    <property type="entry name" value="FCH AND DOUBLE SH3 DOMAINS PROTEIN"/>
    <property type="match status" value="1"/>
</dbReference>
<evidence type="ECO:0000256" key="10">
    <source>
        <dbReference type="SAM" id="Coils"/>
    </source>
</evidence>
<sequence length="946" mass="104152">MNRMSVHVVIHQDDTMVTIAGIFASLSAANAACLRLCEEAGLQMEGKGDEEVGEASVPLKPLRWRSPEAVQGRMEPAWKGPRTVERLTGHPVGPRITRRTNECERMSDTLFRSGAFQVPAQSGPRSPCQVLQQHPTSPKSHPQPDWYLESSTLDTRGPPVCVTKAYYDQPVHDHNAECPVMAEVDGLPIFGAELKACCIPRSLRAAKEAAMHSTQLLRATSAWVGHGVAWLDDIQQFYRERSLIEKEYSAKLSALAKKYFEKKNKKSSQLSVGDTPSMTPGSLESASLTTWSTQLTTLESRAAEHEKYGNLLITQVAEPLKYYGARFEELRKRYVEYADKLAAERDSSYGDLRKVKGKYDAACQEVESRRKKSEAHHDKAKAQSAYQQQIYEMNNAKNSYLIAINVTNKQKEKYYHEYVPEVMDNLQDLNEFRTIKLNTLWGVASKLEGSLLKDSHDMMDHLGLEIARNQPHLDSLMYVRHNMGAFQEPADRDFEPSPVWHDDATMVVDETAKIYLRNVLSKSKSQLGELRREVDKKRRDTDAVRSLKQRVREGTEKKDELEVVRSLFALQEDLHSVDRQRLTAEVETGTITAVVGDVTLGANNHNFKGQTFKIPTNCDLCGERIWGLSAKGFDCRDCGYTCHSKCEMKVPADCPGEQSKEERKKLKAERQEAANRLIVRDLTAPAHVAELPNLSRSNTMNSLSSHSARRSASGQATPANLDTVEEPSSAPPVPAGRPSISPSASGATTTTRKRMVAPPPTAYVSGMLGGGATNGSSDKGEKKGKMLYPFDASGGGELTVSEGREVVLLEPDDGSGWVKVRAGYKEGIVPASYVDFAAPSAPPAPPRPESTYSNSTTSSAALSSTVTAAAIAAGKKKGPAVAPRRGAKKLKYVEALYEYAAQSPDEHSMIEGERFVLIKEDPGDGWVEVEKAGVTGSVPASYVQMM</sequence>
<gene>
    <name evidence="15" type="ORF">E4U60_000949</name>
</gene>
<feature type="domain" description="SH3" evidence="12">
    <location>
        <begin position="888"/>
        <end position="946"/>
    </location>
</feature>
<dbReference type="GO" id="GO:0045010">
    <property type="term" value="P:actin nucleation"/>
    <property type="evidence" value="ECO:0007669"/>
    <property type="project" value="UniProtKB-ARBA"/>
</dbReference>
<comment type="function">
    <text evidence="5">Plays a role in endocytosis and trafficking to the vacuole. Functions with type I myosins to restore polarity of the actin cytoskeleton after NaCl stress.</text>
</comment>
<dbReference type="PRINTS" id="PR00008">
    <property type="entry name" value="DAGPEDOMAIN"/>
</dbReference>
<dbReference type="EMBL" id="SRPO01000134">
    <property type="protein sequence ID" value="KAG5939290.1"/>
    <property type="molecule type" value="Genomic_DNA"/>
</dbReference>
<feature type="compositionally biased region" description="Low complexity" evidence="11">
    <location>
        <begin position="702"/>
        <end position="713"/>
    </location>
</feature>
<evidence type="ECO:0000256" key="4">
    <source>
        <dbReference type="ARBA" id="ARBA00023054"/>
    </source>
</evidence>
<dbReference type="PROSITE" id="PS00479">
    <property type="entry name" value="ZF_DAG_PE_1"/>
    <property type="match status" value="1"/>
</dbReference>
<feature type="compositionally biased region" description="Polar residues" evidence="11">
    <location>
        <begin position="119"/>
        <end position="140"/>
    </location>
</feature>
<dbReference type="InterPro" id="IPR046349">
    <property type="entry name" value="C1-like_sf"/>
</dbReference>
<evidence type="ECO:0000256" key="1">
    <source>
        <dbReference type="ARBA" id="ARBA00022443"/>
    </source>
</evidence>
<feature type="region of interest" description="Disordered" evidence="11">
    <location>
        <begin position="118"/>
        <end position="145"/>
    </location>
</feature>
<dbReference type="PANTHER" id="PTHR15735:SF21">
    <property type="entry name" value="PROTEIN NERVOUS WRECK"/>
    <property type="match status" value="1"/>
</dbReference>
<dbReference type="InterPro" id="IPR001060">
    <property type="entry name" value="FCH_dom"/>
</dbReference>
<evidence type="ECO:0000259" key="14">
    <source>
        <dbReference type="PROSITE" id="PS51741"/>
    </source>
</evidence>
<feature type="domain" description="SH3" evidence="12">
    <location>
        <begin position="779"/>
        <end position="839"/>
    </location>
</feature>
<keyword evidence="1 8" id="KW-0728">SH3 domain</keyword>
<dbReference type="InterPro" id="IPR001452">
    <property type="entry name" value="SH3_domain"/>
</dbReference>
<comment type="caution">
    <text evidence="15">The sequence shown here is derived from an EMBL/GenBank/DDBJ whole genome shotgun (WGS) entry which is preliminary data.</text>
</comment>
<dbReference type="GO" id="GO:0030833">
    <property type="term" value="P:regulation of actin filament polymerization"/>
    <property type="evidence" value="ECO:0007669"/>
    <property type="project" value="TreeGrafter"/>
</dbReference>
<protein>
    <recommendedName>
        <fullName evidence="7">Protein BZZ1</fullName>
    </recommendedName>
</protein>
<evidence type="ECO:0000313" key="15">
    <source>
        <dbReference type="EMBL" id="KAG5939290.1"/>
    </source>
</evidence>
<dbReference type="PROSITE" id="PS50081">
    <property type="entry name" value="ZF_DAG_PE_2"/>
    <property type="match status" value="1"/>
</dbReference>
<dbReference type="Gene3D" id="3.30.60.20">
    <property type="match status" value="1"/>
</dbReference>
<evidence type="ECO:0000313" key="16">
    <source>
        <dbReference type="Proteomes" id="UP000706124"/>
    </source>
</evidence>
<dbReference type="SUPFAM" id="SSF57889">
    <property type="entry name" value="Cysteine-rich domain"/>
    <property type="match status" value="1"/>
</dbReference>
<dbReference type="InterPro" id="IPR035459">
    <property type="entry name" value="Bzz1_SH3_1"/>
</dbReference>
<dbReference type="Pfam" id="PF14604">
    <property type="entry name" value="SH3_9"/>
    <property type="match status" value="1"/>
</dbReference>
<feature type="domain" description="F-BAR" evidence="14">
    <location>
        <begin position="201"/>
        <end position="474"/>
    </location>
</feature>
<dbReference type="InterPro" id="IPR020454">
    <property type="entry name" value="DAG/PE-bd"/>
</dbReference>
<dbReference type="SMART" id="SM00055">
    <property type="entry name" value="FCH"/>
    <property type="match status" value="1"/>
</dbReference>
<accession>A0A9P7MDK6</accession>
<name>A0A9P7MDK6_9HYPO</name>
<dbReference type="PROSITE" id="PS50002">
    <property type="entry name" value="SH3"/>
    <property type="match status" value="2"/>
</dbReference>
<dbReference type="GO" id="GO:0046872">
    <property type="term" value="F:metal ion binding"/>
    <property type="evidence" value="ECO:0007669"/>
    <property type="project" value="UniProtKB-KW"/>
</dbReference>
<proteinExistence type="inferred from homology"/>
<feature type="compositionally biased region" description="Polar residues" evidence="11">
    <location>
        <begin position="740"/>
        <end position="750"/>
    </location>
</feature>
<reference evidence="15 16" key="1">
    <citation type="journal article" date="2020" name="bioRxiv">
        <title>Whole genome comparisons of ergot fungi reveals the divergence and evolution of species within the genus Claviceps are the result of varying mechanisms driving genome evolution and host range expansion.</title>
        <authorList>
            <person name="Wyka S.A."/>
            <person name="Mondo S.J."/>
            <person name="Liu M."/>
            <person name="Dettman J."/>
            <person name="Nalam V."/>
            <person name="Broders K.D."/>
        </authorList>
    </citation>
    <scope>NUCLEOTIDE SEQUENCE [LARGE SCALE GENOMIC DNA]</scope>
    <source>
        <strain evidence="15 16">CCC 1485</strain>
    </source>
</reference>
<keyword evidence="4 9" id="KW-0175">Coiled coil</keyword>
<evidence type="ECO:0000256" key="6">
    <source>
        <dbReference type="ARBA" id="ARBA00061387"/>
    </source>
</evidence>
<keyword evidence="2" id="KW-0479">Metal-binding</keyword>
<dbReference type="Gene3D" id="1.20.1270.60">
    <property type="entry name" value="Arfaptin homology (AH) domain/BAR domain"/>
    <property type="match status" value="1"/>
</dbReference>
<dbReference type="SMART" id="SM00326">
    <property type="entry name" value="SH3"/>
    <property type="match status" value="2"/>
</dbReference>
<dbReference type="SUPFAM" id="SSF50044">
    <property type="entry name" value="SH3-domain"/>
    <property type="match status" value="2"/>
</dbReference>
<dbReference type="SUPFAM" id="SSF103657">
    <property type="entry name" value="BAR/IMD domain-like"/>
    <property type="match status" value="1"/>
</dbReference>
<feature type="coiled-coil region" evidence="10">
    <location>
        <begin position="520"/>
        <end position="564"/>
    </location>
</feature>
<comment type="similarity">
    <text evidence="6">Belongs to the BZZ1 family.</text>
</comment>
<evidence type="ECO:0000259" key="12">
    <source>
        <dbReference type="PROSITE" id="PS50002"/>
    </source>
</evidence>
<dbReference type="CDD" id="cd11912">
    <property type="entry name" value="SH3_Bzz1_1"/>
    <property type="match status" value="1"/>
</dbReference>
<feature type="domain" description="Phorbol-ester/DAG-type" evidence="13">
    <location>
        <begin position="604"/>
        <end position="654"/>
    </location>
</feature>
<dbReference type="InterPro" id="IPR002219">
    <property type="entry name" value="PKC_DAG/PE"/>
</dbReference>
<dbReference type="SMART" id="SM00109">
    <property type="entry name" value="C1"/>
    <property type="match status" value="1"/>
</dbReference>